<gene>
    <name evidence="2" type="ORF">HJ588_01900</name>
</gene>
<keyword evidence="3" id="KW-1185">Reference proteome</keyword>
<dbReference type="PROSITE" id="PS51459">
    <property type="entry name" value="FIDO"/>
    <property type="match status" value="1"/>
</dbReference>
<sequence length="283" mass="28629">MTSASTGPLAALAGLPGVTSAVDRAREACTQLRWHNALRRRIPEASAESRVRGARASALLEGAEFPIDLVRDVMRGAAEVPGGDARGRALQGAIQATAQTEHLLAVVRTAPAQALARLHTAAAAGLVPDDALGRPRMAGERVAELTELGPAPDAAEAAARMRGVVDLIASSAGAPGVLVAAIAHAEIASARPFVHGNALVARALERLLLQSTGVDPTGTVVIEAGRARESAAGYQGALAAYSSGGSEGVRLWLEHSAEAVVAGAAEAARICDAVLAGRLTPGP</sequence>
<comment type="caution">
    <text evidence="2">The sequence shown here is derived from an EMBL/GenBank/DDBJ whole genome shotgun (WGS) entry which is preliminary data.</text>
</comment>
<dbReference type="Proteomes" id="UP000557772">
    <property type="component" value="Unassembled WGS sequence"/>
</dbReference>
<reference evidence="2 3" key="1">
    <citation type="submission" date="2020-05" db="EMBL/GenBank/DDBJ databases">
        <title>Flexivirga sp. ID2601S isolated from air conditioner.</title>
        <authorList>
            <person name="Kim D.H."/>
        </authorList>
    </citation>
    <scope>NUCLEOTIDE SEQUENCE [LARGE SCALE GENOMIC DNA]</scope>
    <source>
        <strain evidence="2 3">ID2601S</strain>
    </source>
</reference>
<dbReference type="EMBL" id="JABENB010000001">
    <property type="protein sequence ID" value="NNG38030.1"/>
    <property type="molecule type" value="Genomic_DNA"/>
</dbReference>
<dbReference type="SUPFAM" id="SSF140931">
    <property type="entry name" value="Fic-like"/>
    <property type="match status" value="1"/>
</dbReference>
<evidence type="ECO:0000313" key="2">
    <source>
        <dbReference type="EMBL" id="NNG38030.1"/>
    </source>
</evidence>
<dbReference type="AlphaFoldDB" id="A0A849AHX8"/>
<organism evidence="2 3">
    <name type="scientific">Flexivirga aerilata</name>
    <dbReference type="NCBI Taxonomy" id="1656889"/>
    <lineage>
        <taxon>Bacteria</taxon>
        <taxon>Bacillati</taxon>
        <taxon>Actinomycetota</taxon>
        <taxon>Actinomycetes</taxon>
        <taxon>Micrococcales</taxon>
        <taxon>Dermacoccaceae</taxon>
        <taxon>Flexivirga</taxon>
    </lineage>
</organism>
<feature type="domain" description="Fido" evidence="1">
    <location>
        <begin position="110"/>
        <end position="255"/>
    </location>
</feature>
<dbReference type="RefSeq" id="WP_171151426.1">
    <property type="nucleotide sequence ID" value="NZ_JABENB010000001.1"/>
</dbReference>
<protein>
    <recommendedName>
        <fullName evidence="1">Fido domain-containing protein</fullName>
    </recommendedName>
</protein>
<evidence type="ECO:0000313" key="3">
    <source>
        <dbReference type="Proteomes" id="UP000557772"/>
    </source>
</evidence>
<dbReference type="InterPro" id="IPR003812">
    <property type="entry name" value="Fido"/>
</dbReference>
<proteinExistence type="predicted"/>
<name>A0A849AHX8_9MICO</name>
<evidence type="ECO:0000259" key="1">
    <source>
        <dbReference type="PROSITE" id="PS51459"/>
    </source>
</evidence>
<dbReference type="Gene3D" id="1.10.3290.10">
    <property type="entry name" value="Fido-like domain"/>
    <property type="match status" value="1"/>
</dbReference>
<dbReference type="InterPro" id="IPR036597">
    <property type="entry name" value="Fido-like_dom_sf"/>
</dbReference>
<accession>A0A849AHX8</accession>